<feature type="compositionally biased region" description="Low complexity" evidence="5">
    <location>
        <begin position="41"/>
        <end position="52"/>
    </location>
</feature>
<reference evidence="6 7" key="1">
    <citation type="submission" date="2024-02" db="EMBL/GenBank/DDBJ databases">
        <authorList>
            <person name="Chen Y."/>
            <person name="Shah S."/>
            <person name="Dougan E. K."/>
            <person name="Thang M."/>
            <person name="Chan C."/>
        </authorList>
    </citation>
    <scope>NUCLEOTIDE SEQUENCE [LARGE SCALE GENOMIC DNA]</scope>
</reference>
<name>A0ABP0RCM7_9DINO</name>
<dbReference type="EMBL" id="CAXAMN010025694">
    <property type="protein sequence ID" value="CAK9097026.1"/>
    <property type="molecule type" value="Genomic_DNA"/>
</dbReference>
<feature type="compositionally biased region" description="Pro residues" evidence="5">
    <location>
        <begin position="246"/>
        <end position="257"/>
    </location>
</feature>
<feature type="region of interest" description="Disordered" evidence="5">
    <location>
        <begin position="239"/>
        <end position="290"/>
    </location>
</feature>
<dbReference type="SUPFAM" id="SSF48452">
    <property type="entry name" value="TPR-like"/>
    <property type="match status" value="1"/>
</dbReference>
<evidence type="ECO:0000256" key="5">
    <source>
        <dbReference type="SAM" id="MobiDB-lite"/>
    </source>
</evidence>
<keyword evidence="7" id="KW-1185">Reference proteome</keyword>
<dbReference type="InterPro" id="IPR011990">
    <property type="entry name" value="TPR-like_helical_dom_sf"/>
</dbReference>
<keyword evidence="4" id="KW-0413">Isomerase</keyword>
<dbReference type="Proteomes" id="UP001642484">
    <property type="component" value="Unassembled WGS sequence"/>
</dbReference>
<organism evidence="6 7">
    <name type="scientific">Durusdinium trenchii</name>
    <dbReference type="NCBI Taxonomy" id="1381693"/>
    <lineage>
        <taxon>Eukaryota</taxon>
        <taxon>Sar</taxon>
        <taxon>Alveolata</taxon>
        <taxon>Dinophyceae</taxon>
        <taxon>Suessiales</taxon>
        <taxon>Symbiodiniaceae</taxon>
        <taxon>Durusdinium</taxon>
    </lineage>
</organism>
<comment type="caution">
    <text evidence="6">The sequence shown here is derived from an EMBL/GenBank/DDBJ whole genome shotgun (WGS) entry which is preliminary data.</text>
</comment>
<proteinExistence type="predicted"/>
<feature type="region of interest" description="Disordered" evidence="5">
    <location>
        <begin position="1"/>
        <end position="77"/>
    </location>
</feature>
<dbReference type="SMART" id="SM00028">
    <property type="entry name" value="TPR"/>
    <property type="match status" value="3"/>
</dbReference>
<dbReference type="PANTHER" id="PTHR46512:SF9">
    <property type="entry name" value="PEPTIDYLPROLYL ISOMERASE"/>
    <property type="match status" value="1"/>
</dbReference>
<evidence type="ECO:0000313" key="6">
    <source>
        <dbReference type="EMBL" id="CAK9097026.1"/>
    </source>
</evidence>
<evidence type="ECO:0000256" key="2">
    <source>
        <dbReference type="ARBA" id="ARBA00013194"/>
    </source>
</evidence>
<keyword evidence="3" id="KW-0697">Rotamase</keyword>
<gene>
    <name evidence="6" type="ORF">CCMP2556_LOCUS46084</name>
</gene>
<comment type="catalytic activity">
    <reaction evidence="1">
        <text>[protein]-peptidylproline (omega=180) = [protein]-peptidylproline (omega=0)</text>
        <dbReference type="Rhea" id="RHEA:16237"/>
        <dbReference type="Rhea" id="RHEA-COMP:10747"/>
        <dbReference type="Rhea" id="RHEA-COMP:10748"/>
        <dbReference type="ChEBI" id="CHEBI:83833"/>
        <dbReference type="ChEBI" id="CHEBI:83834"/>
        <dbReference type="EC" id="5.2.1.8"/>
    </reaction>
</comment>
<protein>
    <recommendedName>
        <fullName evidence="2">peptidylprolyl isomerase</fullName>
        <ecNumber evidence="2">5.2.1.8</ecNumber>
    </recommendedName>
</protein>
<evidence type="ECO:0000256" key="4">
    <source>
        <dbReference type="ARBA" id="ARBA00023235"/>
    </source>
</evidence>
<feature type="compositionally biased region" description="Basic and acidic residues" evidence="5">
    <location>
        <begin position="60"/>
        <end position="75"/>
    </location>
</feature>
<dbReference type="Gene3D" id="1.25.40.10">
    <property type="entry name" value="Tetratricopeptide repeat domain"/>
    <property type="match status" value="1"/>
</dbReference>
<dbReference type="EC" id="5.2.1.8" evidence="2"/>
<evidence type="ECO:0000313" key="7">
    <source>
        <dbReference type="Proteomes" id="UP001642484"/>
    </source>
</evidence>
<dbReference type="InterPro" id="IPR050754">
    <property type="entry name" value="FKBP4/5/8-like"/>
</dbReference>
<dbReference type="PANTHER" id="PTHR46512">
    <property type="entry name" value="PEPTIDYLPROLYL ISOMERASE"/>
    <property type="match status" value="1"/>
</dbReference>
<accession>A0ABP0RCM7</accession>
<evidence type="ECO:0000256" key="3">
    <source>
        <dbReference type="ARBA" id="ARBA00023110"/>
    </source>
</evidence>
<dbReference type="InterPro" id="IPR019734">
    <property type="entry name" value="TPR_rpt"/>
</dbReference>
<evidence type="ECO:0000256" key="1">
    <source>
        <dbReference type="ARBA" id="ARBA00000971"/>
    </source>
</evidence>
<sequence>MPNVPAVGPGTKIEDLPLLNAPELMEDRGGDEGAPDGFQTPPSSCSSWNPPSDSDEDPEEVRRRHEPDEDGKFWDDPLWYGKTRKEIEYATELEKSNGNAASREGDWKKAKRYWKNALKGAEKIQDAETEFRLHSNLALAYIKQKKIEKSLEHCEQALKERLKVAVSAELRGKVHYRRAEAFEAAGEVSKAIAACKLSLEVHPENVDVRKKLSSLKAQEADQRKREKALFSGLRGLCGSHSDPNAAPVPPPPPPPPEADSSDEERRYGEEDSDGELTAEQQMMLDRGLTDREAAARLVDSIGMGSSGDLVNPSNMTMGAEVFWSPEMLKGTNVRQSMPA</sequence>